<evidence type="ECO:0000313" key="10">
    <source>
        <dbReference type="Proteomes" id="UP000789739"/>
    </source>
</evidence>
<keyword evidence="1" id="KW-0723">Serine/threonine-protein kinase</keyword>
<comment type="caution">
    <text evidence="9">The sequence shown here is derived from an EMBL/GenBank/DDBJ whole genome shotgun (WGS) entry which is preliminary data.</text>
</comment>
<evidence type="ECO:0000256" key="5">
    <source>
        <dbReference type="ARBA" id="ARBA00022840"/>
    </source>
</evidence>
<dbReference type="Gene3D" id="1.10.510.10">
    <property type="entry name" value="Transferase(Phosphotransferase) domain 1"/>
    <property type="match status" value="1"/>
</dbReference>
<dbReference type="SUPFAM" id="SSF56112">
    <property type="entry name" value="Protein kinase-like (PK-like)"/>
    <property type="match status" value="1"/>
</dbReference>
<dbReference type="SMART" id="SM00220">
    <property type="entry name" value="S_TKc"/>
    <property type="match status" value="1"/>
</dbReference>
<dbReference type="Proteomes" id="UP000789739">
    <property type="component" value="Unassembled WGS sequence"/>
</dbReference>
<evidence type="ECO:0000313" key="9">
    <source>
        <dbReference type="EMBL" id="CAG8541204.1"/>
    </source>
</evidence>
<dbReference type="GO" id="GO:0005524">
    <property type="term" value="F:ATP binding"/>
    <property type="evidence" value="ECO:0007669"/>
    <property type="project" value="UniProtKB-UniRule"/>
</dbReference>
<dbReference type="Pfam" id="PF00069">
    <property type="entry name" value="Pkinase"/>
    <property type="match status" value="1"/>
</dbReference>
<dbReference type="InterPro" id="IPR011009">
    <property type="entry name" value="Kinase-like_dom_sf"/>
</dbReference>
<feature type="region of interest" description="Disordered" evidence="7">
    <location>
        <begin position="30"/>
        <end position="97"/>
    </location>
</feature>
<evidence type="ECO:0000256" key="4">
    <source>
        <dbReference type="ARBA" id="ARBA00022777"/>
    </source>
</evidence>
<protein>
    <submittedName>
        <fullName evidence="9">6684_t:CDS:1</fullName>
    </submittedName>
</protein>
<dbReference type="AlphaFoldDB" id="A0A9N9ASN7"/>
<evidence type="ECO:0000259" key="8">
    <source>
        <dbReference type="PROSITE" id="PS50011"/>
    </source>
</evidence>
<evidence type="ECO:0000256" key="6">
    <source>
        <dbReference type="PROSITE-ProRule" id="PRU10141"/>
    </source>
</evidence>
<feature type="domain" description="Protein kinase" evidence="8">
    <location>
        <begin position="314"/>
        <end position="637"/>
    </location>
</feature>
<dbReference type="PANTHER" id="PTHR45646">
    <property type="entry name" value="SERINE/THREONINE-PROTEIN KINASE DOA-RELATED"/>
    <property type="match status" value="1"/>
</dbReference>
<feature type="compositionally biased region" description="Basic and acidic residues" evidence="7">
    <location>
        <begin position="247"/>
        <end position="259"/>
    </location>
</feature>
<dbReference type="InterPro" id="IPR051175">
    <property type="entry name" value="CLK_kinases"/>
</dbReference>
<evidence type="ECO:0000256" key="1">
    <source>
        <dbReference type="ARBA" id="ARBA00022527"/>
    </source>
</evidence>
<dbReference type="PROSITE" id="PS00107">
    <property type="entry name" value="PROTEIN_KINASE_ATP"/>
    <property type="match status" value="1"/>
</dbReference>
<organism evidence="9 10">
    <name type="scientific">Paraglomus brasilianum</name>
    <dbReference type="NCBI Taxonomy" id="144538"/>
    <lineage>
        <taxon>Eukaryota</taxon>
        <taxon>Fungi</taxon>
        <taxon>Fungi incertae sedis</taxon>
        <taxon>Mucoromycota</taxon>
        <taxon>Glomeromycotina</taxon>
        <taxon>Glomeromycetes</taxon>
        <taxon>Paraglomerales</taxon>
        <taxon>Paraglomeraceae</taxon>
        <taxon>Paraglomus</taxon>
    </lineage>
</organism>
<feature type="compositionally biased region" description="Basic residues" evidence="7">
    <location>
        <begin position="63"/>
        <end position="74"/>
    </location>
</feature>
<name>A0A9N9ASN7_9GLOM</name>
<reference evidence="9" key="1">
    <citation type="submission" date="2021-06" db="EMBL/GenBank/DDBJ databases">
        <authorList>
            <person name="Kallberg Y."/>
            <person name="Tangrot J."/>
            <person name="Rosling A."/>
        </authorList>
    </citation>
    <scope>NUCLEOTIDE SEQUENCE</scope>
    <source>
        <strain evidence="9">BR232B</strain>
    </source>
</reference>
<feature type="binding site" evidence="6">
    <location>
        <position position="343"/>
    </location>
    <ligand>
        <name>ATP</name>
        <dbReference type="ChEBI" id="CHEBI:30616"/>
    </ligand>
</feature>
<keyword evidence="4" id="KW-0418">Kinase</keyword>
<dbReference type="PROSITE" id="PS50011">
    <property type="entry name" value="PROTEIN_KINASE_DOM"/>
    <property type="match status" value="1"/>
</dbReference>
<dbReference type="PROSITE" id="PS00108">
    <property type="entry name" value="PROTEIN_KINASE_ST"/>
    <property type="match status" value="1"/>
</dbReference>
<dbReference type="EMBL" id="CAJVPI010000486">
    <property type="protein sequence ID" value="CAG8541204.1"/>
    <property type="molecule type" value="Genomic_DNA"/>
</dbReference>
<accession>A0A9N9ASN7</accession>
<sequence>MDSESSHRYAFGLDRPSAITKTIYEKGKEVIIIEDTPSRSPSHRHRSPPPSPHSTQMSPSHIPYHHHRSKRPKYTSRAESDEQNSFRSTKRRSELTPYMCRMPRYAAAQSTASTKSGAILTDSSGVLPIFVVDDLPATARRGSRMAQAGFRDDRGSTLKRIRKERSNLARRRDNCDGDRRYHNRSSIRNARYYHPYESREPRGGRMEISRSHRHHNYDHYGRQDDFNDRYYGRNDQRYLEAGPSNNKQREHRQNCREERRRISVTDTSIRTKYASPGELLRTSSRVNHRRERLEWDDEDGHLVVAPGMDIGSRYRIFRILGQGTFGRVVQAWDKKGNVNVAIKIIRAIQKYLEASYAEIGVLNAIKENDPYNDFQCIHIKEFFEYRGHMCIVFPMYAQSVYDFLKSNSYQSFPMKHVQQLSRQLLRSVAFIHSIRLCHTDLKPENVLLADDDCIIVPSKHSSPRAETKELLSTYIKLIDFGSAIFEDEYHSPVISTRHYRAPEVILGLGWSYPCDVWSVGCILVELFTGDALFQTHDNLEHLALMQKVLGRIPVRIVRRIGQSTYSKYFRHEELAFPDETTSKSSIKYVENTRSLKEIIDPQESGYHAAFYDLLVKLLDYDPQRRISARSALRHSFFSIGYSQ</sequence>
<dbReference type="InterPro" id="IPR017441">
    <property type="entry name" value="Protein_kinase_ATP_BS"/>
</dbReference>
<gene>
    <name evidence="9" type="ORF">PBRASI_LOCUS4597</name>
</gene>
<dbReference type="GO" id="GO:0043484">
    <property type="term" value="P:regulation of RNA splicing"/>
    <property type="evidence" value="ECO:0007669"/>
    <property type="project" value="TreeGrafter"/>
</dbReference>
<dbReference type="PANTHER" id="PTHR45646:SF11">
    <property type="entry name" value="SERINE_THREONINE-PROTEIN KINASE DOA"/>
    <property type="match status" value="1"/>
</dbReference>
<proteinExistence type="predicted"/>
<evidence type="ECO:0000256" key="3">
    <source>
        <dbReference type="ARBA" id="ARBA00022741"/>
    </source>
</evidence>
<keyword evidence="10" id="KW-1185">Reference proteome</keyword>
<keyword evidence="5 6" id="KW-0067">ATP-binding</keyword>
<dbReference type="InterPro" id="IPR000719">
    <property type="entry name" value="Prot_kinase_dom"/>
</dbReference>
<evidence type="ECO:0000256" key="2">
    <source>
        <dbReference type="ARBA" id="ARBA00022679"/>
    </source>
</evidence>
<keyword evidence="2" id="KW-0808">Transferase</keyword>
<dbReference type="Gene3D" id="3.30.200.20">
    <property type="entry name" value="Phosphorylase Kinase, domain 1"/>
    <property type="match status" value="1"/>
</dbReference>
<dbReference type="GO" id="GO:0005634">
    <property type="term" value="C:nucleus"/>
    <property type="evidence" value="ECO:0007669"/>
    <property type="project" value="TreeGrafter"/>
</dbReference>
<dbReference type="CDD" id="cd14134">
    <property type="entry name" value="PKc_CLK"/>
    <property type="match status" value="1"/>
</dbReference>
<dbReference type="InterPro" id="IPR008271">
    <property type="entry name" value="Ser/Thr_kinase_AS"/>
</dbReference>
<evidence type="ECO:0000256" key="7">
    <source>
        <dbReference type="SAM" id="MobiDB-lite"/>
    </source>
</evidence>
<feature type="region of interest" description="Disordered" evidence="7">
    <location>
        <begin position="237"/>
        <end position="259"/>
    </location>
</feature>
<dbReference type="GO" id="GO:0004674">
    <property type="term" value="F:protein serine/threonine kinase activity"/>
    <property type="evidence" value="ECO:0007669"/>
    <property type="project" value="UniProtKB-KW"/>
</dbReference>
<dbReference type="OrthoDB" id="283111at2759"/>
<keyword evidence="3 6" id="KW-0547">Nucleotide-binding</keyword>